<keyword evidence="4" id="KW-1185">Reference proteome</keyword>
<evidence type="ECO:0000313" key="3">
    <source>
        <dbReference type="EMBL" id="KAF2264316.1"/>
    </source>
</evidence>
<evidence type="ECO:0000313" key="4">
    <source>
        <dbReference type="Proteomes" id="UP000800093"/>
    </source>
</evidence>
<evidence type="ECO:0000256" key="2">
    <source>
        <dbReference type="SAM" id="SignalP"/>
    </source>
</evidence>
<feature type="chain" id="PRO_5040330124" evidence="2">
    <location>
        <begin position="17"/>
        <end position="221"/>
    </location>
</feature>
<gene>
    <name evidence="3" type="ORF">CC78DRAFT_602413</name>
</gene>
<dbReference type="Proteomes" id="UP000800093">
    <property type="component" value="Unassembled WGS sequence"/>
</dbReference>
<name>A0A9P4K900_9PLEO</name>
<reference evidence="4" key="1">
    <citation type="journal article" date="2020" name="Stud. Mycol.">
        <title>101 Dothideomycetes genomes: A test case for predicting lifestyles and emergence of pathogens.</title>
        <authorList>
            <person name="Haridas S."/>
            <person name="Albert R."/>
            <person name="Binder M."/>
            <person name="Bloem J."/>
            <person name="LaButti K."/>
            <person name="Salamov A."/>
            <person name="Andreopoulos B."/>
            <person name="Baker S."/>
            <person name="Barry K."/>
            <person name="Bills G."/>
            <person name="Bluhm B."/>
            <person name="Cannon C."/>
            <person name="Castanera R."/>
            <person name="Culley D."/>
            <person name="Daum C."/>
            <person name="Ezra D."/>
            <person name="Gonzalez J."/>
            <person name="Henrissat B."/>
            <person name="Kuo A."/>
            <person name="Liang C."/>
            <person name="Lipzen A."/>
            <person name="Lutzoni F."/>
            <person name="Magnuson J."/>
            <person name="Mondo S."/>
            <person name="Nolan M."/>
            <person name="Ohm R."/>
            <person name="Pangilinan J."/>
            <person name="Park H.-J."/>
            <person name="Ramirez L."/>
            <person name="Alfaro M."/>
            <person name="Sun H."/>
            <person name="Tritt A."/>
            <person name="Yoshinaga Y."/>
            <person name="Zwiers L.-H."/>
            <person name="Turgeon B."/>
            <person name="Goodwin S."/>
            <person name="Spatafora J."/>
            <person name="Crous P."/>
            <person name="Grigoriev I."/>
        </authorList>
    </citation>
    <scope>NUCLEOTIDE SEQUENCE [LARGE SCALE GENOMIC DNA]</scope>
    <source>
        <strain evidence="4">CBS 304.66</strain>
    </source>
</reference>
<evidence type="ECO:0000256" key="1">
    <source>
        <dbReference type="SAM" id="MobiDB-lite"/>
    </source>
</evidence>
<organism evidence="3 4">
    <name type="scientific">Lojkania enalia</name>
    <dbReference type="NCBI Taxonomy" id="147567"/>
    <lineage>
        <taxon>Eukaryota</taxon>
        <taxon>Fungi</taxon>
        <taxon>Dikarya</taxon>
        <taxon>Ascomycota</taxon>
        <taxon>Pezizomycotina</taxon>
        <taxon>Dothideomycetes</taxon>
        <taxon>Pleosporomycetidae</taxon>
        <taxon>Pleosporales</taxon>
        <taxon>Pleosporales incertae sedis</taxon>
        <taxon>Lojkania</taxon>
    </lineage>
</organism>
<sequence>MKVIVILLAAAAAVVAQDDQFAFTQTTACEPHGDYWHCPPNVPETTRLPVGEHTLGEVHAQAAATECVAYEDHWDCPDQEEPEPKPTAPAPEPGFSASSAAPSTQAPSTAPLATSTPPASSAPTFKSDEHTVAPSVTTCSPHFVPSPHWDCPPGISRPPQPPARSTSIASGNSTNSALSPTWVSVSATTSTIVAPTAAADKLKQGGVMVVGVLALVGRLLA</sequence>
<feature type="signal peptide" evidence="2">
    <location>
        <begin position="1"/>
        <end position="16"/>
    </location>
</feature>
<feature type="region of interest" description="Disordered" evidence="1">
    <location>
        <begin position="150"/>
        <end position="178"/>
    </location>
</feature>
<proteinExistence type="predicted"/>
<keyword evidence="2" id="KW-0732">Signal</keyword>
<dbReference type="AlphaFoldDB" id="A0A9P4K900"/>
<accession>A0A9P4K900</accession>
<comment type="caution">
    <text evidence="3">The sequence shown here is derived from an EMBL/GenBank/DDBJ whole genome shotgun (WGS) entry which is preliminary data.</text>
</comment>
<dbReference type="EMBL" id="ML986617">
    <property type="protein sequence ID" value="KAF2264316.1"/>
    <property type="molecule type" value="Genomic_DNA"/>
</dbReference>
<dbReference type="OrthoDB" id="5362269at2759"/>
<feature type="compositionally biased region" description="Polar residues" evidence="1">
    <location>
        <begin position="163"/>
        <end position="178"/>
    </location>
</feature>
<feature type="compositionally biased region" description="Low complexity" evidence="1">
    <location>
        <begin position="96"/>
        <end position="124"/>
    </location>
</feature>
<feature type="region of interest" description="Disordered" evidence="1">
    <location>
        <begin position="75"/>
        <end position="129"/>
    </location>
</feature>
<protein>
    <submittedName>
        <fullName evidence="3">Uncharacterized protein</fullName>
    </submittedName>
</protein>